<dbReference type="AlphaFoldDB" id="A0A0H2M4T3"/>
<protein>
    <submittedName>
        <fullName evidence="15">Biopolymer transport protein ExbD</fullName>
    </submittedName>
</protein>
<organism evidence="15 16">
    <name type="scientific">Variovorax paradoxus</name>
    <dbReference type="NCBI Taxonomy" id="34073"/>
    <lineage>
        <taxon>Bacteria</taxon>
        <taxon>Pseudomonadati</taxon>
        <taxon>Pseudomonadota</taxon>
        <taxon>Betaproteobacteria</taxon>
        <taxon>Burkholderiales</taxon>
        <taxon>Comamonadaceae</taxon>
        <taxon>Variovorax</taxon>
    </lineage>
</organism>
<comment type="function">
    <text evidence="1">Involved in the TonB-dependent energy-dependent transport of various receptor-bound substrates.</text>
</comment>
<evidence type="ECO:0000256" key="10">
    <source>
        <dbReference type="ARBA" id="ARBA00022989"/>
    </source>
</evidence>
<evidence type="ECO:0000256" key="9">
    <source>
        <dbReference type="ARBA" id="ARBA00022927"/>
    </source>
</evidence>
<dbReference type="GO" id="GO:0005886">
    <property type="term" value="C:plasma membrane"/>
    <property type="evidence" value="ECO:0007669"/>
    <property type="project" value="UniProtKB-SubCell"/>
</dbReference>
<comment type="similarity">
    <text evidence="3 12">Belongs to the ExbD/TolR family.</text>
</comment>
<evidence type="ECO:0000256" key="2">
    <source>
        <dbReference type="ARBA" id="ARBA00004249"/>
    </source>
</evidence>
<evidence type="ECO:0000256" key="6">
    <source>
        <dbReference type="ARBA" id="ARBA00022475"/>
    </source>
</evidence>
<evidence type="ECO:0000256" key="7">
    <source>
        <dbReference type="ARBA" id="ARBA00022519"/>
    </source>
</evidence>
<dbReference type="PANTHER" id="PTHR30558:SF12">
    <property type="entry name" value="BIOPOLYMER TRANSPORT PROTEIN EXBD"/>
    <property type="match status" value="1"/>
</dbReference>
<dbReference type="EMBL" id="JZWI01000008">
    <property type="protein sequence ID" value="KLN57116.1"/>
    <property type="molecule type" value="Genomic_DNA"/>
</dbReference>
<feature type="compositionally biased region" description="Low complexity" evidence="13">
    <location>
        <begin position="1"/>
        <end position="11"/>
    </location>
</feature>
<dbReference type="PANTHER" id="PTHR30558">
    <property type="entry name" value="EXBD MEMBRANE COMPONENT OF PMF-DRIVEN MACROMOLECULE IMPORT SYSTEM"/>
    <property type="match status" value="1"/>
</dbReference>
<evidence type="ECO:0000313" key="15">
    <source>
        <dbReference type="EMBL" id="KLN57116.1"/>
    </source>
</evidence>
<dbReference type="PATRIC" id="fig|34073.19.peg.1871"/>
<gene>
    <name evidence="15" type="primary">exbD4</name>
    <name evidence="15" type="ORF">VPARA_18240</name>
</gene>
<dbReference type="GO" id="GO:0015031">
    <property type="term" value="P:protein transport"/>
    <property type="evidence" value="ECO:0007669"/>
    <property type="project" value="UniProtKB-KW"/>
</dbReference>
<reference evidence="15 16" key="1">
    <citation type="submission" date="2015-03" db="EMBL/GenBank/DDBJ databases">
        <title>Genome sequence of Variovorax paradoxus TBEA6.</title>
        <authorList>
            <person name="Poehlein A."/>
            <person name="Schuldes J."/>
            <person name="Wuebbeler J.H."/>
            <person name="Hiessl S."/>
            <person name="Steinbuechel A."/>
            <person name="Daniel R."/>
        </authorList>
    </citation>
    <scope>NUCLEOTIDE SEQUENCE [LARGE SCALE GENOMIC DNA]</scope>
    <source>
        <strain evidence="15 16">TBEA6</strain>
    </source>
</reference>
<keyword evidence="5 12" id="KW-0813">Transport</keyword>
<dbReference type="RefSeq" id="WP_021005180.1">
    <property type="nucleotide sequence ID" value="NZ_JZWI01000008.1"/>
</dbReference>
<keyword evidence="8 12" id="KW-0812">Transmembrane</keyword>
<proteinExistence type="inferred from homology"/>
<accession>A0A0H2M4T3</accession>
<dbReference type="Proteomes" id="UP000035170">
    <property type="component" value="Unassembled WGS sequence"/>
</dbReference>
<evidence type="ECO:0000256" key="5">
    <source>
        <dbReference type="ARBA" id="ARBA00022448"/>
    </source>
</evidence>
<feature type="compositionally biased region" description="Gly residues" evidence="13">
    <location>
        <begin position="12"/>
        <end position="23"/>
    </location>
</feature>
<evidence type="ECO:0000256" key="13">
    <source>
        <dbReference type="SAM" id="MobiDB-lite"/>
    </source>
</evidence>
<comment type="caution">
    <text evidence="15">The sequence shown here is derived from an EMBL/GenBank/DDBJ whole genome shotgun (WGS) entry which is preliminary data.</text>
</comment>
<keyword evidence="11 14" id="KW-0472">Membrane</keyword>
<evidence type="ECO:0000256" key="4">
    <source>
        <dbReference type="ARBA" id="ARBA00011471"/>
    </source>
</evidence>
<evidence type="ECO:0000256" key="8">
    <source>
        <dbReference type="ARBA" id="ARBA00022692"/>
    </source>
</evidence>
<keyword evidence="7" id="KW-0997">Cell inner membrane</keyword>
<dbReference type="Gene3D" id="3.30.420.270">
    <property type="match status" value="1"/>
</dbReference>
<evidence type="ECO:0000256" key="11">
    <source>
        <dbReference type="ARBA" id="ARBA00023136"/>
    </source>
</evidence>
<dbReference type="InterPro" id="IPR003400">
    <property type="entry name" value="ExbD"/>
</dbReference>
<keyword evidence="6" id="KW-1003">Cell membrane</keyword>
<evidence type="ECO:0000256" key="3">
    <source>
        <dbReference type="ARBA" id="ARBA00005811"/>
    </source>
</evidence>
<keyword evidence="10 14" id="KW-1133">Transmembrane helix</keyword>
<name>A0A0H2M4T3_VARPD</name>
<comment type="subunit">
    <text evidence="4">The accessory proteins ExbB and ExbD seem to form a complex with TonB.</text>
</comment>
<feature type="region of interest" description="Disordered" evidence="13">
    <location>
        <begin position="1"/>
        <end position="26"/>
    </location>
</feature>
<dbReference type="GO" id="GO:0022857">
    <property type="term" value="F:transmembrane transporter activity"/>
    <property type="evidence" value="ECO:0007669"/>
    <property type="project" value="InterPro"/>
</dbReference>
<evidence type="ECO:0000256" key="14">
    <source>
        <dbReference type="SAM" id="Phobius"/>
    </source>
</evidence>
<dbReference type="Pfam" id="PF02472">
    <property type="entry name" value="ExbD"/>
    <property type="match status" value="1"/>
</dbReference>
<sequence>MAFGRTSLGSSAAGGGRATGAGGQRPLSDINVTPLVDVMLVLLVIFIITAPLMASSIKLDLPQTDAGQPNDTPKFVSVSVDASGKTFFNDQAVTDEELAARLQKAAADSKDTEVQLRADQTVPYGKLVALMGIANKAGLNRIGFVTEAPAQGQPPPAPR</sequence>
<comment type="subcellular location">
    <subcellularLocation>
        <location evidence="2">Cell inner membrane</location>
        <topology evidence="2">Single-pass type II membrane protein</topology>
    </subcellularLocation>
    <subcellularLocation>
        <location evidence="12">Cell membrane</location>
        <topology evidence="12">Single-pass type II membrane protein</topology>
    </subcellularLocation>
</comment>
<keyword evidence="16" id="KW-1185">Reference proteome</keyword>
<keyword evidence="9 12" id="KW-0653">Protein transport</keyword>
<evidence type="ECO:0000256" key="1">
    <source>
        <dbReference type="ARBA" id="ARBA00003540"/>
    </source>
</evidence>
<evidence type="ECO:0000313" key="16">
    <source>
        <dbReference type="Proteomes" id="UP000035170"/>
    </source>
</evidence>
<feature type="transmembrane region" description="Helical" evidence="14">
    <location>
        <begin position="35"/>
        <end position="54"/>
    </location>
</feature>
<evidence type="ECO:0000256" key="12">
    <source>
        <dbReference type="RuleBase" id="RU003879"/>
    </source>
</evidence>